<reference evidence="5 9" key="2">
    <citation type="submission" date="2020-06" db="EMBL/GenBank/DDBJ databases">
        <title>Crossreactivity between MHC class I-restricted antigens from cancer cells and an enterococcal bacteriophage.</title>
        <authorList>
            <person name="Fluckiger A."/>
            <person name="Daillere R."/>
            <person name="Sassi M."/>
            <person name="Cattoir V."/>
            <person name="Kroemer G."/>
            <person name="Zitvogel L."/>
        </authorList>
    </citation>
    <scope>NUCLEOTIDE SEQUENCE [LARGE SCALE GENOMIC DNA]</scope>
    <source>
        <strain evidence="5 9">EG4</strain>
    </source>
</reference>
<dbReference type="SUPFAM" id="SSF46785">
    <property type="entry name" value="Winged helix' DNA-binding domain"/>
    <property type="match status" value="1"/>
</dbReference>
<dbReference type="Gene3D" id="3.40.50.1360">
    <property type="match status" value="1"/>
</dbReference>
<dbReference type="AlphaFoldDB" id="A0A2K3QVY1"/>
<dbReference type="InterPro" id="IPR014036">
    <property type="entry name" value="DeoR-like_C"/>
</dbReference>
<dbReference type="Pfam" id="PF00455">
    <property type="entry name" value="DeoRC"/>
    <property type="match status" value="1"/>
</dbReference>
<evidence type="ECO:0000256" key="3">
    <source>
        <dbReference type="ARBA" id="ARBA00023163"/>
    </source>
</evidence>
<feature type="domain" description="HTH deoR-type" evidence="4">
    <location>
        <begin position="7"/>
        <end position="62"/>
    </location>
</feature>
<dbReference type="GO" id="GO:0003700">
    <property type="term" value="F:DNA-binding transcription factor activity"/>
    <property type="evidence" value="ECO:0007669"/>
    <property type="project" value="InterPro"/>
</dbReference>
<dbReference type="EMBL" id="JABXJK010000029">
    <property type="protein sequence ID" value="MBA0972112.1"/>
    <property type="molecule type" value="Genomic_DNA"/>
</dbReference>
<keyword evidence="3" id="KW-0804">Transcription</keyword>
<evidence type="ECO:0000313" key="6">
    <source>
        <dbReference type="EMBL" id="MDL4935315.1"/>
    </source>
</evidence>
<dbReference type="InterPro" id="IPR037171">
    <property type="entry name" value="NagB/RpiA_transferase-like"/>
</dbReference>
<sequence length="258" mass="29085">MDDQLYAEERKQSIVKIVNEKHRMQVAELAELFNVTGSTIRNDLRELENEGLVTRTHGGVIKREFQRSVETIPKNRAFTNEKYRIAERAVRLIEENDILAIDTGTSCRAFAEKLINSPLKHLTILTYDLEIALLISEKTNYQVQVIGGTIRNGYPYVSGSSVALGLAGFSVDKVILGTTSFDKNYGHSTPNYETAEMKKSLINISRIKIVLCESSKINQRSFKQFAAPDECDYLITDSHITQEQKAELDGLRVNLLIA</sequence>
<keyword evidence="1" id="KW-0805">Transcription regulation</keyword>
<dbReference type="Proteomes" id="UP000571857">
    <property type="component" value="Unassembled WGS sequence"/>
</dbReference>
<reference evidence="7 8" key="1">
    <citation type="submission" date="2020-03" db="EMBL/GenBank/DDBJ databases">
        <title>Characterization of ganglioside-mimicking enterococci.</title>
        <authorList>
            <person name="Patry R.T."/>
            <person name="Nothaft H."/>
            <person name="Bridger R."/>
            <person name="Shajahan A."/>
            <person name="Huynh S."/>
            <person name="Sanchez S."/>
            <person name="Azadi P."/>
            <person name="Cooper K."/>
            <person name="Miller W.G."/>
            <person name="Parker C.T."/>
            <person name="Wells L."/>
            <person name="Szymanski C.M."/>
        </authorList>
    </citation>
    <scope>NUCLEOTIDE SEQUENCE [LARGE SCALE GENOMIC DNA]</scope>
    <source>
        <strain evidence="7 8">EGM181</strain>
    </source>
</reference>
<dbReference type="RefSeq" id="WP_103300452.1">
    <property type="nucleotide sequence ID" value="NZ_CAKOCH010000007.1"/>
</dbReference>
<keyword evidence="2 6" id="KW-0238">DNA-binding</keyword>
<dbReference type="EMBL" id="JASUBT010000003">
    <property type="protein sequence ID" value="MDL4935315.1"/>
    <property type="molecule type" value="Genomic_DNA"/>
</dbReference>
<evidence type="ECO:0000256" key="1">
    <source>
        <dbReference type="ARBA" id="ARBA00023015"/>
    </source>
</evidence>
<evidence type="ECO:0000313" key="10">
    <source>
        <dbReference type="Proteomes" id="UP001241571"/>
    </source>
</evidence>
<dbReference type="SUPFAM" id="SSF100950">
    <property type="entry name" value="NagB/RpiA/CoA transferase-like"/>
    <property type="match status" value="1"/>
</dbReference>
<dbReference type="InterPro" id="IPR050313">
    <property type="entry name" value="Carb_Metab_HTH_regulators"/>
</dbReference>
<dbReference type="InterPro" id="IPR036388">
    <property type="entry name" value="WH-like_DNA-bd_sf"/>
</dbReference>
<dbReference type="PROSITE" id="PS00894">
    <property type="entry name" value="HTH_DEOR_1"/>
    <property type="match status" value="1"/>
</dbReference>
<gene>
    <name evidence="7" type="ORF">EGM181_16875</name>
    <name evidence="5" type="ORF">HWH42_05870</name>
    <name evidence="6" type="ORF">QRX88_06225</name>
</gene>
<evidence type="ECO:0000313" key="8">
    <source>
        <dbReference type="Proteomes" id="UP000516696"/>
    </source>
</evidence>
<evidence type="ECO:0000313" key="9">
    <source>
        <dbReference type="Proteomes" id="UP000571857"/>
    </source>
</evidence>
<dbReference type="SMART" id="SM01134">
    <property type="entry name" value="DeoRC"/>
    <property type="match status" value="1"/>
</dbReference>
<dbReference type="SMART" id="SM00420">
    <property type="entry name" value="HTH_DEOR"/>
    <property type="match status" value="1"/>
</dbReference>
<accession>A0A2K3QVY1</accession>
<protein>
    <submittedName>
        <fullName evidence="6">DeoR/GlpR family DNA-binding transcription regulator</fullName>
    </submittedName>
    <submittedName>
        <fullName evidence="5">DeoR/GlpR transcriptional regulator</fullName>
    </submittedName>
</protein>
<name>A0A2K3QVY1_ENTGA</name>
<dbReference type="InterPro" id="IPR018356">
    <property type="entry name" value="Tscrpt_reg_HTH_DeoR_CS"/>
</dbReference>
<dbReference type="InterPro" id="IPR001034">
    <property type="entry name" value="DeoR_HTH"/>
</dbReference>
<dbReference type="EMBL" id="CP050485">
    <property type="protein sequence ID" value="QOG28823.1"/>
    <property type="molecule type" value="Genomic_DNA"/>
</dbReference>
<proteinExistence type="predicted"/>
<evidence type="ECO:0000256" key="2">
    <source>
        <dbReference type="ARBA" id="ARBA00023125"/>
    </source>
</evidence>
<dbReference type="PANTHER" id="PTHR30363:SF46">
    <property type="entry name" value="LYSR FAMILY TRANSCRIPTIONAL REGULATOR"/>
    <property type="match status" value="1"/>
</dbReference>
<dbReference type="InterPro" id="IPR036390">
    <property type="entry name" value="WH_DNA-bd_sf"/>
</dbReference>
<organism evidence="6 10">
    <name type="scientific">Enterococcus gallinarum</name>
    <dbReference type="NCBI Taxonomy" id="1353"/>
    <lineage>
        <taxon>Bacteria</taxon>
        <taxon>Bacillati</taxon>
        <taxon>Bacillota</taxon>
        <taxon>Bacilli</taxon>
        <taxon>Lactobacillales</taxon>
        <taxon>Enterococcaceae</taxon>
        <taxon>Enterococcus</taxon>
    </lineage>
</organism>
<evidence type="ECO:0000313" key="7">
    <source>
        <dbReference type="EMBL" id="QOG28823.1"/>
    </source>
</evidence>
<dbReference type="PRINTS" id="PR00037">
    <property type="entry name" value="HTHLACR"/>
</dbReference>
<evidence type="ECO:0000313" key="5">
    <source>
        <dbReference type="EMBL" id="MBA0972112.1"/>
    </source>
</evidence>
<dbReference type="Proteomes" id="UP000516696">
    <property type="component" value="Chromosome"/>
</dbReference>
<evidence type="ECO:0000259" key="4">
    <source>
        <dbReference type="PROSITE" id="PS51000"/>
    </source>
</evidence>
<dbReference type="Proteomes" id="UP001241571">
    <property type="component" value="Unassembled WGS sequence"/>
</dbReference>
<dbReference type="PANTHER" id="PTHR30363">
    <property type="entry name" value="HTH-TYPE TRANSCRIPTIONAL REGULATOR SRLR-RELATED"/>
    <property type="match status" value="1"/>
</dbReference>
<dbReference type="PROSITE" id="PS51000">
    <property type="entry name" value="HTH_DEOR_2"/>
    <property type="match status" value="1"/>
</dbReference>
<reference evidence="6 10" key="3">
    <citation type="submission" date="2023-06" db="EMBL/GenBank/DDBJ databases">
        <title>Acute promotion of culturable opportunistic pathogens and persistent increase of antibiotic resistance following antibiotic exposure in mouse gut microbiota.</title>
        <authorList>
            <person name="Li L."/>
            <person name="Wang B."/>
            <person name="Sun Y."/>
            <person name="Wang M."/>
            <person name="Xu H."/>
        </authorList>
    </citation>
    <scope>NUCLEOTIDE SEQUENCE [LARGE SCALE GENOMIC DNA]</scope>
    <source>
        <strain evidence="6 10">CRI2_2</strain>
    </source>
</reference>
<dbReference type="Pfam" id="PF08220">
    <property type="entry name" value="HTH_DeoR"/>
    <property type="match status" value="1"/>
</dbReference>
<dbReference type="Gene3D" id="1.10.10.10">
    <property type="entry name" value="Winged helix-like DNA-binding domain superfamily/Winged helix DNA-binding domain"/>
    <property type="match status" value="1"/>
</dbReference>
<dbReference type="GO" id="GO:0003677">
    <property type="term" value="F:DNA binding"/>
    <property type="evidence" value="ECO:0007669"/>
    <property type="project" value="UniProtKB-KW"/>
</dbReference>